<dbReference type="EMBL" id="JADGJQ010000016">
    <property type="protein sequence ID" value="KAJ3180543.1"/>
    <property type="molecule type" value="Genomic_DNA"/>
</dbReference>
<proteinExistence type="predicted"/>
<keyword evidence="2" id="KW-1185">Reference proteome</keyword>
<name>A0AAD5TMV8_9FUNG</name>
<dbReference type="Proteomes" id="UP001212152">
    <property type="component" value="Unassembled WGS sequence"/>
</dbReference>
<gene>
    <name evidence="1" type="ORF">HDU87_002052</name>
</gene>
<accession>A0AAD5TMV8</accession>
<protein>
    <submittedName>
        <fullName evidence="1">Uncharacterized protein</fullName>
    </submittedName>
</protein>
<evidence type="ECO:0000313" key="1">
    <source>
        <dbReference type="EMBL" id="KAJ3180543.1"/>
    </source>
</evidence>
<comment type="caution">
    <text evidence="1">The sequence shown here is derived from an EMBL/GenBank/DDBJ whole genome shotgun (WGS) entry which is preliminary data.</text>
</comment>
<dbReference type="AlphaFoldDB" id="A0AAD5TMV8"/>
<evidence type="ECO:0000313" key="2">
    <source>
        <dbReference type="Proteomes" id="UP001212152"/>
    </source>
</evidence>
<sequence>MITKNAGESIVDIANRIKGALKLKPYARTVFNTVKAKGLEDVPFIRAIVDSIRKSGTPGFWKLMGGGSEATDEICEDEDVWYLVRCFVAMERYFNIYAGQKDLTERTFDWHSVHEFTTVPFSTKGPTMQYGEKMSVADHCERQRRTGDIKKRGKFVDFLYQVAEFEHAVGESSELEGKPGFIHVRENHSDLPKIARSQLTAT</sequence>
<organism evidence="1 2">
    <name type="scientific">Geranomyces variabilis</name>
    <dbReference type="NCBI Taxonomy" id="109894"/>
    <lineage>
        <taxon>Eukaryota</taxon>
        <taxon>Fungi</taxon>
        <taxon>Fungi incertae sedis</taxon>
        <taxon>Chytridiomycota</taxon>
        <taxon>Chytridiomycota incertae sedis</taxon>
        <taxon>Chytridiomycetes</taxon>
        <taxon>Spizellomycetales</taxon>
        <taxon>Powellomycetaceae</taxon>
        <taxon>Geranomyces</taxon>
    </lineage>
</organism>
<reference evidence="1" key="1">
    <citation type="submission" date="2020-05" db="EMBL/GenBank/DDBJ databases">
        <title>Phylogenomic resolution of chytrid fungi.</title>
        <authorList>
            <person name="Stajich J.E."/>
            <person name="Amses K."/>
            <person name="Simmons R."/>
            <person name="Seto K."/>
            <person name="Myers J."/>
            <person name="Bonds A."/>
            <person name="Quandt C.A."/>
            <person name="Barry K."/>
            <person name="Liu P."/>
            <person name="Grigoriev I."/>
            <person name="Longcore J.E."/>
            <person name="James T.Y."/>
        </authorList>
    </citation>
    <scope>NUCLEOTIDE SEQUENCE</scope>
    <source>
        <strain evidence="1">JEL0379</strain>
    </source>
</reference>